<comment type="subcellular location">
    <subcellularLocation>
        <location evidence="2">Cytoplasm</location>
    </subcellularLocation>
</comment>
<evidence type="ECO:0000313" key="17">
    <source>
        <dbReference type="Proteomes" id="UP001524473"/>
    </source>
</evidence>
<dbReference type="Proteomes" id="UP001524473">
    <property type="component" value="Unassembled WGS sequence"/>
</dbReference>
<feature type="binding site" evidence="14">
    <location>
        <position position="311"/>
    </location>
    <ligand>
        <name>S-adenosyl-L-methionine</name>
        <dbReference type="ChEBI" id="CHEBI:59789"/>
    </ligand>
</feature>
<comment type="caution">
    <text evidence="16">The sequence shown here is derived from an EMBL/GenBank/DDBJ whole genome shotgun (WGS) entry which is preliminary data.</text>
</comment>
<dbReference type="GO" id="GO:0008168">
    <property type="term" value="F:methyltransferase activity"/>
    <property type="evidence" value="ECO:0007669"/>
    <property type="project" value="UniProtKB-KW"/>
</dbReference>
<dbReference type="RefSeq" id="WP_066865817.1">
    <property type="nucleotide sequence ID" value="NZ_CABKVV010000014.1"/>
</dbReference>
<organism evidence="16 17">
    <name type="scientific">Neglectibacter timonensis</name>
    <dbReference type="NCBI Taxonomy" id="1776382"/>
    <lineage>
        <taxon>Bacteria</taxon>
        <taxon>Bacillati</taxon>
        <taxon>Bacillota</taxon>
        <taxon>Clostridia</taxon>
        <taxon>Eubacteriales</taxon>
        <taxon>Oscillospiraceae</taxon>
        <taxon>Neglectibacter</taxon>
    </lineage>
</organism>
<keyword evidence="9 14" id="KW-0949">S-adenosyl-L-methionine</keyword>
<keyword evidence="8 14" id="KW-0808">Transferase</keyword>
<keyword evidence="5" id="KW-0963">Cytoplasm</keyword>
<dbReference type="Gene3D" id="3.40.50.150">
    <property type="entry name" value="Vaccinia Virus protein VP39"/>
    <property type="match status" value="1"/>
</dbReference>
<dbReference type="EMBL" id="JANFZH010000006">
    <property type="protein sequence ID" value="MCQ4839098.1"/>
    <property type="molecule type" value="Genomic_DNA"/>
</dbReference>
<dbReference type="PANTHER" id="PTHR22807:SF53">
    <property type="entry name" value="RIBOSOMAL RNA SMALL SUBUNIT METHYLTRANSFERASE B-RELATED"/>
    <property type="match status" value="1"/>
</dbReference>
<evidence type="ECO:0000256" key="8">
    <source>
        <dbReference type="ARBA" id="ARBA00022679"/>
    </source>
</evidence>
<evidence type="ECO:0000256" key="13">
    <source>
        <dbReference type="ARBA" id="ARBA00047283"/>
    </source>
</evidence>
<keyword evidence="7 14" id="KW-0489">Methyltransferase</keyword>
<keyword evidence="17" id="KW-1185">Reference proteome</keyword>
<dbReference type="Gene3D" id="3.30.70.1170">
    <property type="entry name" value="Sun protein, domain 3"/>
    <property type="match status" value="1"/>
</dbReference>
<dbReference type="InterPro" id="IPR006027">
    <property type="entry name" value="NusB_RsmB_TIM44"/>
</dbReference>
<dbReference type="InterPro" id="IPR054728">
    <property type="entry name" value="RsmB-like_ferredoxin"/>
</dbReference>
<evidence type="ECO:0000256" key="10">
    <source>
        <dbReference type="ARBA" id="ARBA00022884"/>
    </source>
</evidence>
<feature type="binding site" evidence="14">
    <location>
        <position position="328"/>
    </location>
    <ligand>
        <name>S-adenosyl-L-methionine</name>
        <dbReference type="ChEBI" id="CHEBI:59789"/>
    </ligand>
</feature>
<dbReference type="Pfam" id="PF01029">
    <property type="entry name" value="NusB"/>
    <property type="match status" value="1"/>
</dbReference>
<dbReference type="InterPro" id="IPR018314">
    <property type="entry name" value="RsmB/NOL1/NOP2-like_CS"/>
</dbReference>
<accession>A0ABT1RWY1</accession>
<dbReference type="InterPro" id="IPR001678">
    <property type="entry name" value="MeTrfase_RsmB-F_NOP2_dom"/>
</dbReference>
<dbReference type="InterPro" id="IPR004573">
    <property type="entry name" value="rRNA_ssu_MeTfrase_B"/>
</dbReference>
<dbReference type="PROSITE" id="PS51686">
    <property type="entry name" value="SAM_MT_RSMB_NOP"/>
    <property type="match status" value="1"/>
</dbReference>
<evidence type="ECO:0000256" key="2">
    <source>
        <dbReference type="ARBA" id="ARBA00004496"/>
    </source>
</evidence>
<dbReference type="SUPFAM" id="SSF48013">
    <property type="entry name" value="NusB-like"/>
    <property type="match status" value="1"/>
</dbReference>
<keyword evidence="10 14" id="KW-0694">RNA-binding</keyword>
<dbReference type="InterPro" id="IPR035926">
    <property type="entry name" value="NusB-like_sf"/>
</dbReference>
<evidence type="ECO:0000256" key="6">
    <source>
        <dbReference type="ARBA" id="ARBA00022552"/>
    </source>
</evidence>
<dbReference type="GO" id="GO:0032259">
    <property type="term" value="P:methylation"/>
    <property type="evidence" value="ECO:0007669"/>
    <property type="project" value="UniProtKB-KW"/>
</dbReference>
<evidence type="ECO:0000256" key="7">
    <source>
        <dbReference type="ARBA" id="ARBA00022603"/>
    </source>
</evidence>
<dbReference type="CDD" id="cd02440">
    <property type="entry name" value="AdoMet_MTases"/>
    <property type="match status" value="1"/>
</dbReference>
<comment type="function">
    <text evidence="1">Specifically methylates the cytosine at position 967 (m5C967) of 16S rRNA.</text>
</comment>
<protein>
    <recommendedName>
        <fullName evidence="4">16S rRNA (cytosine(967)-C(5))-methyltransferase</fullName>
        <ecNumber evidence="4">2.1.1.176</ecNumber>
    </recommendedName>
    <alternativeName>
        <fullName evidence="11">16S rRNA m5C967 methyltransferase</fullName>
    </alternativeName>
    <alternativeName>
        <fullName evidence="12">rRNA (cytosine-C(5)-)-methyltransferase RsmB</fullName>
    </alternativeName>
</protein>
<dbReference type="SUPFAM" id="SSF53335">
    <property type="entry name" value="S-adenosyl-L-methionine-dependent methyltransferases"/>
    <property type="match status" value="1"/>
</dbReference>
<dbReference type="PANTHER" id="PTHR22807">
    <property type="entry name" value="NOP2 YEAST -RELATED NOL1/NOP2/FMU SUN DOMAIN-CONTAINING"/>
    <property type="match status" value="1"/>
</dbReference>
<feature type="active site" description="Nucleophile" evidence="14">
    <location>
        <position position="380"/>
    </location>
</feature>
<dbReference type="Pfam" id="PF01189">
    <property type="entry name" value="Methyltr_RsmB-F"/>
    <property type="match status" value="1"/>
</dbReference>
<evidence type="ECO:0000256" key="12">
    <source>
        <dbReference type="ARBA" id="ARBA00031088"/>
    </source>
</evidence>
<dbReference type="GeneID" id="90533081"/>
<dbReference type="PRINTS" id="PR02008">
    <property type="entry name" value="RCMTFAMILY"/>
</dbReference>
<dbReference type="NCBIfam" id="TIGR00563">
    <property type="entry name" value="rsmB"/>
    <property type="match status" value="1"/>
</dbReference>
<reference evidence="16 17" key="1">
    <citation type="submission" date="2022-06" db="EMBL/GenBank/DDBJ databases">
        <title>Isolation of gut microbiota from human fecal samples.</title>
        <authorList>
            <person name="Pamer E.G."/>
            <person name="Barat B."/>
            <person name="Waligurski E."/>
            <person name="Medina S."/>
            <person name="Paddock L."/>
            <person name="Mostad J."/>
        </authorList>
    </citation>
    <scope>NUCLEOTIDE SEQUENCE [LARGE SCALE GENOMIC DNA]</scope>
    <source>
        <strain evidence="16 17">DFI.9.73</strain>
    </source>
</reference>
<dbReference type="InterPro" id="IPR023267">
    <property type="entry name" value="RCMT"/>
</dbReference>
<dbReference type="InterPro" id="IPR049560">
    <property type="entry name" value="MeTrfase_RsmB-F_NOP2_cat"/>
</dbReference>
<evidence type="ECO:0000256" key="14">
    <source>
        <dbReference type="PROSITE-ProRule" id="PRU01023"/>
    </source>
</evidence>
<dbReference type="NCBIfam" id="NF011494">
    <property type="entry name" value="PRK14902.1"/>
    <property type="match status" value="1"/>
</dbReference>
<keyword evidence="6" id="KW-0698">rRNA processing</keyword>
<evidence type="ECO:0000313" key="16">
    <source>
        <dbReference type="EMBL" id="MCQ4839098.1"/>
    </source>
</evidence>
<evidence type="ECO:0000256" key="4">
    <source>
        <dbReference type="ARBA" id="ARBA00012140"/>
    </source>
</evidence>
<feature type="domain" description="SAM-dependent MTase RsmB/NOP-type" evidence="15">
    <location>
        <begin position="170"/>
        <end position="443"/>
    </location>
</feature>
<dbReference type="Pfam" id="PF22458">
    <property type="entry name" value="RsmF-B_ferredox"/>
    <property type="match status" value="1"/>
</dbReference>
<dbReference type="InterPro" id="IPR029063">
    <property type="entry name" value="SAM-dependent_MTases_sf"/>
</dbReference>
<feature type="binding site" evidence="14">
    <location>
        <begin position="260"/>
        <end position="266"/>
    </location>
    <ligand>
        <name>S-adenosyl-L-methionine</name>
        <dbReference type="ChEBI" id="CHEBI:59789"/>
    </ligand>
</feature>
<name>A0ABT1RWY1_9FIRM</name>
<proteinExistence type="inferred from homology"/>
<evidence type="ECO:0000256" key="11">
    <source>
        <dbReference type="ARBA" id="ARBA00030399"/>
    </source>
</evidence>
<evidence type="ECO:0000259" key="15">
    <source>
        <dbReference type="PROSITE" id="PS51686"/>
    </source>
</evidence>
<dbReference type="PROSITE" id="PS01153">
    <property type="entry name" value="NOL1_NOP2_SUN"/>
    <property type="match status" value="1"/>
</dbReference>
<gene>
    <name evidence="16" type="primary">rsmB</name>
    <name evidence="16" type="ORF">NE695_04100</name>
</gene>
<sequence>MRHTARNAAVQALLQVEENEGYSNLVLDKVLKAFQLERRDSALTSILFYGVLEKKITLDFYLQHCLKAPEKKMNAAVEMTLRCAAYQILFLDKLPDSAVVNEAVETVKELGKTSSAGFVNAVLRTLLRRKKEIILPTGNDPVSLSVRYSVPASLISFWQEAYGAEDTERILKAFLERAPLYIRSNPLKASFQKLQSSFSDSGIDLKPCGFPECAGILSDCGAPQSLPQFEQGLFHVQDISAQLICEILNPQPGETVCDCCAAPGGKTFTAAEMMQNKGKLIAFDLYRGRVGLIRDGAQRLGLDIVTARRNDALLGFPDLEPVDRMLCDVPCSGYGVIRRKPEIRYKDVSSVSELPTIQYGILQNASKVVKSGGVLVYSTCTLNPAENNLVAERFLKENDGFIPMKIELPASIQRRSKEADHMFTMMPFSGASDGFFAAAFRKK</sequence>
<feature type="binding site" evidence="14">
    <location>
        <position position="284"/>
    </location>
    <ligand>
        <name>S-adenosyl-L-methionine</name>
        <dbReference type="ChEBI" id="CHEBI:59789"/>
    </ligand>
</feature>
<evidence type="ECO:0000256" key="1">
    <source>
        <dbReference type="ARBA" id="ARBA00002724"/>
    </source>
</evidence>
<dbReference type="Gene3D" id="1.10.940.10">
    <property type="entry name" value="NusB-like"/>
    <property type="match status" value="1"/>
</dbReference>
<comment type="catalytic activity">
    <reaction evidence="13">
        <text>cytidine(967) in 16S rRNA + S-adenosyl-L-methionine = 5-methylcytidine(967) in 16S rRNA + S-adenosyl-L-homocysteine + H(+)</text>
        <dbReference type="Rhea" id="RHEA:42748"/>
        <dbReference type="Rhea" id="RHEA-COMP:10219"/>
        <dbReference type="Rhea" id="RHEA-COMP:10220"/>
        <dbReference type="ChEBI" id="CHEBI:15378"/>
        <dbReference type="ChEBI" id="CHEBI:57856"/>
        <dbReference type="ChEBI" id="CHEBI:59789"/>
        <dbReference type="ChEBI" id="CHEBI:74483"/>
        <dbReference type="ChEBI" id="CHEBI:82748"/>
        <dbReference type="EC" id="2.1.1.176"/>
    </reaction>
</comment>
<dbReference type="EC" id="2.1.1.176" evidence="4"/>
<evidence type="ECO:0000256" key="5">
    <source>
        <dbReference type="ARBA" id="ARBA00022490"/>
    </source>
</evidence>
<evidence type="ECO:0000256" key="3">
    <source>
        <dbReference type="ARBA" id="ARBA00007494"/>
    </source>
</evidence>
<evidence type="ECO:0000256" key="9">
    <source>
        <dbReference type="ARBA" id="ARBA00022691"/>
    </source>
</evidence>
<comment type="similarity">
    <text evidence="3 14">Belongs to the class I-like SAM-binding methyltransferase superfamily. RsmB/NOP family.</text>
</comment>